<organism evidence="2 3">
    <name type="scientific">Segatella copri</name>
    <dbReference type="NCBI Taxonomy" id="165179"/>
    <lineage>
        <taxon>Bacteria</taxon>
        <taxon>Pseudomonadati</taxon>
        <taxon>Bacteroidota</taxon>
        <taxon>Bacteroidia</taxon>
        <taxon>Bacteroidales</taxon>
        <taxon>Prevotellaceae</taxon>
        <taxon>Segatella</taxon>
    </lineage>
</organism>
<dbReference type="AlphaFoldDB" id="A0A414YGM5"/>
<evidence type="ECO:0000313" key="2">
    <source>
        <dbReference type="EMBL" id="RHH85246.1"/>
    </source>
</evidence>
<accession>A0A414YGM5</accession>
<sequence>MNKRNKNIPCHLHPDPEHRVRKGQSWKAKVAYETEDDAWEFLNHNPKLRAQGMAVYRCRICNKYHIGHKNNK</sequence>
<feature type="region of interest" description="Disordered" evidence="1">
    <location>
        <begin position="1"/>
        <end position="22"/>
    </location>
</feature>
<gene>
    <name evidence="2" type="ORF">DW192_00500</name>
</gene>
<protein>
    <submittedName>
        <fullName evidence="2">Uncharacterized protein</fullName>
    </submittedName>
</protein>
<dbReference type="Proteomes" id="UP000284548">
    <property type="component" value="Unassembled WGS sequence"/>
</dbReference>
<dbReference type="EMBL" id="QRKB01000001">
    <property type="protein sequence ID" value="RHH85246.1"/>
    <property type="molecule type" value="Genomic_DNA"/>
</dbReference>
<evidence type="ECO:0000256" key="1">
    <source>
        <dbReference type="SAM" id="MobiDB-lite"/>
    </source>
</evidence>
<comment type="caution">
    <text evidence="2">The sequence shown here is derived from an EMBL/GenBank/DDBJ whole genome shotgun (WGS) entry which is preliminary data.</text>
</comment>
<evidence type="ECO:0000313" key="3">
    <source>
        <dbReference type="Proteomes" id="UP000284548"/>
    </source>
</evidence>
<name>A0A414YGM5_9BACT</name>
<proteinExistence type="predicted"/>
<reference evidence="2 3" key="1">
    <citation type="submission" date="2018-08" db="EMBL/GenBank/DDBJ databases">
        <title>A genome reference for cultivated species of the human gut microbiota.</title>
        <authorList>
            <person name="Zou Y."/>
            <person name="Xue W."/>
            <person name="Luo G."/>
        </authorList>
    </citation>
    <scope>NUCLEOTIDE SEQUENCE [LARGE SCALE GENOMIC DNA]</scope>
    <source>
        <strain evidence="2 3">AM16-54</strain>
    </source>
</reference>